<protein>
    <submittedName>
        <fullName evidence="1">Uncharacterized protein</fullName>
    </submittedName>
</protein>
<dbReference type="Proteomes" id="UP000009886">
    <property type="component" value="Unassembled WGS sequence"/>
</dbReference>
<dbReference type="EMBL" id="AKCU01000464">
    <property type="protein sequence ID" value="EKV07244.1"/>
    <property type="molecule type" value="Genomic_DNA"/>
</dbReference>
<evidence type="ECO:0000313" key="2">
    <source>
        <dbReference type="Proteomes" id="UP000009886"/>
    </source>
</evidence>
<dbReference type="KEGG" id="pdp:PDIP_74860"/>
<name>K9FDD7_PEND1</name>
<gene>
    <name evidence="1" type="ORF">PDIP_74860</name>
</gene>
<evidence type="ECO:0000313" key="1">
    <source>
        <dbReference type="EMBL" id="EKV07244.1"/>
    </source>
</evidence>
<proteinExistence type="predicted"/>
<dbReference type="OrthoDB" id="10638704at2759"/>
<accession>K9FDD7</accession>
<reference evidence="2" key="1">
    <citation type="journal article" date="2012" name="BMC Genomics">
        <title>Genome sequence of the necrotrophic fungus Penicillium digitatum, the main postharvest pathogen of citrus.</title>
        <authorList>
            <person name="Marcet-Houben M."/>
            <person name="Ballester A.-R."/>
            <person name="de la Fuente B."/>
            <person name="Harries E."/>
            <person name="Marcos J.F."/>
            <person name="Gonzalez-Candelas L."/>
            <person name="Gabaldon T."/>
        </authorList>
    </citation>
    <scope>NUCLEOTIDE SEQUENCE [LARGE SCALE GENOMIC DNA]</scope>
    <source>
        <strain evidence="2">Pd1 / CECT 20795</strain>
    </source>
</reference>
<dbReference type="HOGENOM" id="CLU_1759429_0_0_1"/>
<dbReference type="AlphaFoldDB" id="K9FDD7"/>
<comment type="caution">
    <text evidence="1">The sequence shown here is derived from an EMBL/GenBank/DDBJ whole genome shotgun (WGS) entry which is preliminary data.</text>
</comment>
<organism evidence="1 2">
    <name type="scientific">Penicillium digitatum (strain Pd1 / CECT 20795)</name>
    <name type="common">Green mold</name>
    <dbReference type="NCBI Taxonomy" id="1170230"/>
    <lineage>
        <taxon>Eukaryota</taxon>
        <taxon>Fungi</taxon>
        <taxon>Dikarya</taxon>
        <taxon>Ascomycota</taxon>
        <taxon>Pezizomycotina</taxon>
        <taxon>Eurotiomycetes</taxon>
        <taxon>Eurotiomycetidae</taxon>
        <taxon>Eurotiales</taxon>
        <taxon>Aspergillaceae</taxon>
        <taxon>Penicillium</taxon>
    </lineage>
</organism>
<dbReference type="VEuPathDB" id="FungiDB:PDIP_74860"/>
<sequence length="148" mass="16034">MVILRALNLLTVGCNLLYGRSSSPRFPRGRLRFSVGGRKVSSFLVWGGHGAETRLRIPFISLEARNMNRVTDGRVVPFGEMFPDASSGVANMKADADTLNYLVDSPNYGGGASFQNGMFLDVVYGVYICGHQGSLLSLPSFPGKKKKG</sequence>